<feature type="signal peptide" evidence="1">
    <location>
        <begin position="1"/>
        <end position="18"/>
    </location>
</feature>
<organism evidence="2 3">
    <name type="scientific">Sphingomonas immobilis</name>
    <dbReference type="NCBI Taxonomy" id="3063997"/>
    <lineage>
        <taxon>Bacteria</taxon>
        <taxon>Pseudomonadati</taxon>
        <taxon>Pseudomonadota</taxon>
        <taxon>Alphaproteobacteria</taxon>
        <taxon>Sphingomonadales</taxon>
        <taxon>Sphingomonadaceae</taxon>
        <taxon>Sphingomonas</taxon>
    </lineage>
</organism>
<feature type="chain" id="PRO_5045605689" evidence="1">
    <location>
        <begin position="19"/>
        <end position="187"/>
    </location>
</feature>
<protein>
    <submittedName>
        <fullName evidence="2">DUF3617 domain-containing protein</fullName>
    </submittedName>
</protein>
<keyword evidence="1" id="KW-0732">Signal</keyword>
<dbReference type="Proteomes" id="UP001176468">
    <property type="component" value="Unassembled WGS sequence"/>
</dbReference>
<proteinExistence type="predicted"/>
<evidence type="ECO:0000313" key="3">
    <source>
        <dbReference type="Proteomes" id="UP001176468"/>
    </source>
</evidence>
<dbReference type="RefSeq" id="WP_304562495.1">
    <property type="nucleotide sequence ID" value="NZ_JAUQSZ010000013.1"/>
</dbReference>
<accession>A0ABT9A2H3</accession>
<comment type="caution">
    <text evidence="2">The sequence shown here is derived from an EMBL/GenBank/DDBJ whole genome shotgun (WGS) entry which is preliminary data.</text>
</comment>
<evidence type="ECO:0000256" key="1">
    <source>
        <dbReference type="SAM" id="SignalP"/>
    </source>
</evidence>
<evidence type="ECO:0000313" key="2">
    <source>
        <dbReference type="EMBL" id="MDO7844034.1"/>
    </source>
</evidence>
<dbReference type="Pfam" id="PF12276">
    <property type="entry name" value="DUF3617"/>
    <property type="match status" value="1"/>
</dbReference>
<sequence length="187" mass="19219">MRNLLLAAAAALPLAACGSGGPTVSATNASSAEVAAKMDAATGGGDMIRAGRWEGTAKVDMKIPNLPPAAQAQMASKMAEPQKVVSCVTPEQVKEKKALFTGDRDDKNCKYDSFTMGGGKIAAKMTCNHGDGEGPMVATLSGSYTPDSYQMSMNSSTPGAKGLGAQSMSMEITAKRTGECKGTEDKE</sequence>
<name>A0ABT9A2H3_9SPHN</name>
<gene>
    <name evidence="2" type="ORF">Q5H94_17030</name>
</gene>
<dbReference type="InterPro" id="IPR022061">
    <property type="entry name" value="DUF3617"/>
</dbReference>
<keyword evidence="3" id="KW-1185">Reference proteome</keyword>
<reference evidence="2" key="1">
    <citation type="submission" date="2023-07" db="EMBL/GenBank/DDBJ databases">
        <authorList>
            <person name="Kim M.K."/>
        </authorList>
    </citation>
    <scope>NUCLEOTIDE SEQUENCE</scope>
    <source>
        <strain evidence="2">CA1-15</strain>
    </source>
</reference>
<dbReference type="EMBL" id="JAUQSZ010000013">
    <property type="protein sequence ID" value="MDO7844034.1"/>
    <property type="molecule type" value="Genomic_DNA"/>
</dbReference>